<reference evidence="2 3" key="1">
    <citation type="submission" date="2020-04" db="EMBL/GenBank/DDBJ databases">
        <title>Luteolibacter sp. G-1-1-1 isolated from soil.</title>
        <authorList>
            <person name="Dahal R.H."/>
        </authorList>
    </citation>
    <scope>NUCLEOTIDE SEQUENCE [LARGE SCALE GENOMIC DNA]</scope>
    <source>
        <strain evidence="2 3">G-1-1-1</strain>
    </source>
</reference>
<keyword evidence="1" id="KW-0812">Transmembrane</keyword>
<feature type="transmembrane region" description="Helical" evidence="1">
    <location>
        <begin position="100"/>
        <end position="120"/>
    </location>
</feature>
<keyword evidence="1" id="KW-1133">Transmembrane helix</keyword>
<evidence type="ECO:0000313" key="3">
    <source>
        <dbReference type="Proteomes" id="UP000501812"/>
    </source>
</evidence>
<accession>A0A858RCA4</accession>
<name>A0A858RCA4_9BACT</name>
<evidence type="ECO:0000256" key="1">
    <source>
        <dbReference type="SAM" id="Phobius"/>
    </source>
</evidence>
<organism evidence="2 3">
    <name type="scientific">Luteolibacter luteus</name>
    <dbReference type="NCBI Taxonomy" id="2728835"/>
    <lineage>
        <taxon>Bacteria</taxon>
        <taxon>Pseudomonadati</taxon>
        <taxon>Verrucomicrobiota</taxon>
        <taxon>Verrucomicrobiia</taxon>
        <taxon>Verrucomicrobiales</taxon>
        <taxon>Verrucomicrobiaceae</taxon>
        <taxon>Luteolibacter</taxon>
    </lineage>
</organism>
<dbReference type="RefSeq" id="WP_169452455.1">
    <property type="nucleotide sequence ID" value="NZ_CP051774.1"/>
</dbReference>
<protein>
    <submittedName>
        <fullName evidence="2">Uncharacterized protein</fullName>
    </submittedName>
</protein>
<dbReference type="AlphaFoldDB" id="A0A858RCA4"/>
<sequence length="141" mass="15215">MLAAFFEKLFFGAAVLVASALGWTGAILSEGEWRWLCIAFTSSILMGTLVALIVKGPTDTMKVTIGRTGVAILVGTLGTREIVIQWGIQAFQGDAIRLAGWAAAMTLIGMTVGYPLILLLNTRGKSIARRWLERWSGKEGE</sequence>
<keyword evidence="1" id="KW-0472">Membrane</keyword>
<dbReference type="Proteomes" id="UP000501812">
    <property type="component" value="Chromosome"/>
</dbReference>
<feature type="transmembrane region" description="Helical" evidence="1">
    <location>
        <begin position="66"/>
        <end position="88"/>
    </location>
</feature>
<dbReference type="EMBL" id="CP051774">
    <property type="protein sequence ID" value="QJE94234.1"/>
    <property type="molecule type" value="Genomic_DNA"/>
</dbReference>
<evidence type="ECO:0000313" key="2">
    <source>
        <dbReference type="EMBL" id="QJE94234.1"/>
    </source>
</evidence>
<gene>
    <name evidence="2" type="ORF">HHL09_00025</name>
</gene>
<dbReference type="KEGG" id="luo:HHL09_00025"/>
<proteinExistence type="predicted"/>
<keyword evidence="3" id="KW-1185">Reference proteome</keyword>
<feature type="transmembrane region" description="Helical" evidence="1">
    <location>
        <begin position="32"/>
        <end position="54"/>
    </location>
</feature>